<proteinExistence type="predicted"/>
<organism evidence="1 2">
    <name type="scientific">Porphyromonas miyakawae</name>
    <dbReference type="NCBI Taxonomy" id="3137470"/>
    <lineage>
        <taxon>Bacteria</taxon>
        <taxon>Pseudomonadati</taxon>
        <taxon>Bacteroidota</taxon>
        <taxon>Bacteroidia</taxon>
        <taxon>Bacteroidales</taxon>
        <taxon>Porphyromonadaceae</taxon>
        <taxon>Porphyromonas</taxon>
    </lineage>
</organism>
<dbReference type="RefSeq" id="WP_411915810.1">
    <property type="nucleotide sequence ID" value="NZ_BAAFSF010000004.1"/>
</dbReference>
<dbReference type="InterPro" id="IPR016155">
    <property type="entry name" value="Mopterin_synth/thiamin_S_b"/>
</dbReference>
<protein>
    <recommendedName>
        <fullName evidence="3">Sulfur carrier protein ThiS</fullName>
    </recommendedName>
</protein>
<name>A0ABQ0E2S6_9PORP</name>
<reference evidence="1 2" key="1">
    <citation type="journal article" date="2025" name="Int. J. Syst. Evol. Microbiol.">
        <title>Desulfovibrio falkowii sp. nov., Porphyromonas miyakawae sp. nov., Mediterraneibacter flintii sp. nov. and Owariibacterium komagatae gen. nov., sp. nov., isolated from human faeces.</title>
        <authorList>
            <person name="Hamaguchi T."/>
            <person name="Ohara M."/>
            <person name="Hisatomi A."/>
            <person name="Sekiguchi K."/>
            <person name="Takeda J.I."/>
            <person name="Ueyama J."/>
            <person name="Ito M."/>
            <person name="Nishiwaki H."/>
            <person name="Ogi T."/>
            <person name="Hirayama M."/>
            <person name="Ohkuma M."/>
            <person name="Sakamoto M."/>
            <person name="Ohno K."/>
        </authorList>
    </citation>
    <scope>NUCLEOTIDE SEQUENCE [LARGE SCALE GENOMIC DNA]</scope>
    <source>
        <strain evidence="1 2">13CB11C</strain>
    </source>
</reference>
<dbReference type="Proteomes" id="UP001628220">
    <property type="component" value="Unassembled WGS sequence"/>
</dbReference>
<dbReference type="Gene3D" id="3.10.20.30">
    <property type="match status" value="1"/>
</dbReference>
<dbReference type="PANTHER" id="PTHR34472:SF1">
    <property type="entry name" value="SULFUR CARRIER PROTEIN THIS"/>
    <property type="match status" value="1"/>
</dbReference>
<dbReference type="InterPro" id="IPR003749">
    <property type="entry name" value="ThiS/MoaD-like"/>
</dbReference>
<dbReference type="SUPFAM" id="SSF54285">
    <property type="entry name" value="MoaD/ThiS"/>
    <property type="match status" value="1"/>
</dbReference>
<dbReference type="PANTHER" id="PTHR34472">
    <property type="entry name" value="SULFUR CARRIER PROTEIN THIS"/>
    <property type="match status" value="1"/>
</dbReference>
<keyword evidence="2" id="KW-1185">Reference proteome</keyword>
<dbReference type="InterPro" id="IPR010035">
    <property type="entry name" value="Thi_S"/>
</dbReference>
<dbReference type="InterPro" id="IPR012675">
    <property type="entry name" value="Beta-grasp_dom_sf"/>
</dbReference>
<dbReference type="Pfam" id="PF02597">
    <property type="entry name" value="ThiS"/>
    <property type="match status" value="1"/>
</dbReference>
<sequence length="67" mass="7038">MIQITINGQADSVAEGTSLASYLEAKGYRSEHIAVAVNQKIVKRNLHASTNLMEGDALIIIGAVKGG</sequence>
<evidence type="ECO:0008006" key="3">
    <source>
        <dbReference type="Google" id="ProtNLM"/>
    </source>
</evidence>
<accession>A0ABQ0E2S6</accession>
<evidence type="ECO:0000313" key="1">
    <source>
        <dbReference type="EMBL" id="GAB1252039.1"/>
    </source>
</evidence>
<dbReference type="EMBL" id="BAAFSF010000004">
    <property type="protein sequence ID" value="GAB1252039.1"/>
    <property type="molecule type" value="Genomic_DNA"/>
</dbReference>
<dbReference type="NCBIfam" id="TIGR01683">
    <property type="entry name" value="thiS"/>
    <property type="match status" value="1"/>
</dbReference>
<evidence type="ECO:0000313" key="2">
    <source>
        <dbReference type="Proteomes" id="UP001628220"/>
    </source>
</evidence>
<gene>
    <name evidence="1" type="ORF">Tsumi_11450</name>
</gene>
<comment type="caution">
    <text evidence="1">The sequence shown here is derived from an EMBL/GenBank/DDBJ whole genome shotgun (WGS) entry which is preliminary data.</text>
</comment>
<dbReference type="CDD" id="cd00565">
    <property type="entry name" value="Ubl_ThiS"/>
    <property type="match status" value="1"/>
</dbReference>